<dbReference type="AlphaFoldDB" id="A0A1V9YIB0"/>
<proteinExistence type="predicted"/>
<organism evidence="2 3">
    <name type="scientific">Thraustotheca clavata</name>
    <dbReference type="NCBI Taxonomy" id="74557"/>
    <lineage>
        <taxon>Eukaryota</taxon>
        <taxon>Sar</taxon>
        <taxon>Stramenopiles</taxon>
        <taxon>Oomycota</taxon>
        <taxon>Saprolegniomycetes</taxon>
        <taxon>Saprolegniales</taxon>
        <taxon>Achlyaceae</taxon>
        <taxon>Thraustotheca</taxon>
    </lineage>
</organism>
<sequence length="111" mass="12316">MQAEDKYTLTKVKLKEPSFTKLHVVVNAVGFLFSIVIVILVGIDTIANNWAVNDYIGNGHRFITPVASVNTAADLPSQYSFDVKRGINDMSRIGIWMLNYTIQVLSNPATD</sequence>
<gene>
    <name evidence="2" type="ORF">THRCLA_23026</name>
</gene>
<keyword evidence="1" id="KW-1133">Transmembrane helix</keyword>
<keyword evidence="1" id="KW-0812">Transmembrane</keyword>
<protein>
    <submittedName>
        <fullName evidence="2">Uncharacterized protein</fullName>
    </submittedName>
</protein>
<dbReference type="Proteomes" id="UP000243217">
    <property type="component" value="Unassembled WGS sequence"/>
</dbReference>
<feature type="transmembrane region" description="Helical" evidence="1">
    <location>
        <begin position="21"/>
        <end position="43"/>
    </location>
</feature>
<feature type="non-terminal residue" evidence="2">
    <location>
        <position position="111"/>
    </location>
</feature>
<name>A0A1V9YIB0_9STRA</name>
<dbReference type="OrthoDB" id="78798at2759"/>
<evidence type="ECO:0000313" key="3">
    <source>
        <dbReference type="Proteomes" id="UP000243217"/>
    </source>
</evidence>
<evidence type="ECO:0000313" key="2">
    <source>
        <dbReference type="EMBL" id="OQR85451.1"/>
    </source>
</evidence>
<reference evidence="2 3" key="1">
    <citation type="journal article" date="2014" name="Genome Biol. Evol.">
        <title>The secreted proteins of Achlya hypogyna and Thraustotheca clavata identify the ancestral oomycete secretome and reveal gene acquisitions by horizontal gene transfer.</title>
        <authorList>
            <person name="Misner I."/>
            <person name="Blouin N."/>
            <person name="Leonard G."/>
            <person name="Richards T.A."/>
            <person name="Lane C.E."/>
        </authorList>
    </citation>
    <scope>NUCLEOTIDE SEQUENCE [LARGE SCALE GENOMIC DNA]</scope>
    <source>
        <strain evidence="2 3">ATCC 34112</strain>
    </source>
</reference>
<keyword evidence="1" id="KW-0472">Membrane</keyword>
<accession>A0A1V9YIB0</accession>
<evidence type="ECO:0000256" key="1">
    <source>
        <dbReference type="SAM" id="Phobius"/>
    </source>
</evidence>
<comment type="caution">
    <text evidence="2">The sequence shown here is derived from an EMBL/GenBank/DDBJ whole genome shotgun (WGS) entry which is preliminary data.</text>
</comment>
<dbReference type="EMBL" id="JNBS01003743">
    <property type="protein sequence ID" value="OQR85451.1"/>
    <property type="molecule type" value="Genomic_DNA"/>
</dbReference>
<keyword evidence="3" id="KW-1185">Reference proteome</keyword>